<dbReference type="InterPro" id="IPR005546">
    <property type="entry name" value="Autotransporte_beta"/>
</dbReference>
<evidence type="ECO:0000259" key="3">
    <source>
        <dbReference type="PROSITE" id="PS51208"/>
    </source>
</evidence>
<keyword evidence="5" id="KW-1185">Reference proteome</keyword>
<dbReference type="Pfam" id="PF12951">
    <property type="entry name" value="PATR"/>
    <property type="match status" value="3"/>
</dbReference>
<dbReference type="RefSeq" id="WP_207762156.1">
    <property type="nucleotide sequence ID" value="NZ_FYEH01000017.1"/>
</dbReference>
<feature type="region of interest" description="Disordered" evidence="2">
    <location>
        <begin position="651"/>
        <end position="674"/>
    </location>
</feature>
<dbReference type="EMBL" id="FYEH01000017">
    <property type="protein sequence ID" value="SNB77647.1"/>
    <property type="molecule type" value="Genomic_DNA"/>
</dbReference>
<evidence type="ECO:0000256" key="2">
    <source>
        <dbReference type="SAM" id="MobiDB-lite"/>
    </source>
</evidence>
<name>A0A212RY63_9PROT</name>
<dbReference type="SMART" id="SM00869">
    <property type="entry name" value="Autotransporter"/>
    <property type="match status" value="1"/>
</dbReference>
<dbReference type="InterPro" id="IPR043990">
    <property type="entry name" value="AC_1"/>
</dbReference>
<dbReference type="Pfam" id="PF18883">
    <property type="entry name" value="AC_1"/>
    <property type="match status" value="1"/>
</dbReference>
<dbReference type="Gene3D" id="2.160.20.20">
    <property type="match status" value="1"/>
</dbReference>
<dbReference type="InterPro" id="IPR011050">
    <property type="entry name" value="Pectin_lyase_fold/virulence"/>
</dbReference>
<dbReference type="PANTHER" id="PTHR35037:SF3">
    <property type="entry name" value="C-TERMINAL REGION OF AIDA-LIKE PROTEIN"/>
    <property type="match status" value="1"/>
</dbReference>
<dbReference type="InterPro" id="IPR051551">
    <property type="entry name" value="Autotransporter_adhesion"/>
</dbReference>
<dbReference type="PROSITE" id="PS51208">
    <property type="entry name" value="AUTOTRANSPORTER"/>
    <property type="match status" value="1"/>
</dbReference>
<dbReference type="GO" id="GO:0019867">
    <property type="term" value="C:outer membrane"/>
    <property type="evidence" value="ECO:0007669"/>
    <property type="project" value="InterPro"/>
</dbReference>
<reference evidence="4 5" key="1">
    <citation type="submission" date="2017-06" db="EMBL/GenBank/DDBJ databases">
        <authorList>
            <person name="Kim H.J."/>
            <person name="Triplett B.A."/>
        </authorList>
    </citation>
    <scope>NUCLEOTIDE SEQUENCE [LARGE SCALE GENOMIC DNA]</scope>
    <source>
        <strain evidence="4 5">B29T1</strain>
    </source>
</reference>
<keyword evidence="1" id="KW-0732">Signal</keyword>
<dbReference type="Proteomes" id="UP000197065">
    <property type="component" value="Unassembled WGS sequence"/>
</dbReference>
<accession>A0A212RY63</accession>
<dbReference type="Gene3D" id="2.40.128.130">
    <property type="entry name" value="Autotransporter beta-domain"/>
    <property type="match status" value="1"/>
</dbReference>
<organism evidence="4 5">
    <name type="scientific">Arboricoccus pini</name>
    <dbReference type="NCBI Taxonomy" id="1963835"/>
    <lineage>
        <taxon>Bacteria</taxon>
        <taxon>Pseudomonadati</taxon>
        <taxon>Pseudomonadota</taxon>
        <taxon>Alphaproteobacteria</taxon>
        <taxon>Geminicoccales</taxon>
        <taxon>Geminicoccaceae</taxon>
        <taxon>Arboricoccus</taxon>
    </lineage>
</organism>
<dbReference type="CDD" id="cd01344">
    <property type="entry name" value="PL2_Passenger_AT"/>
    <property type="match status" value="1"/>
</dbReference>
<proteinExistence type="predicted"/>
<sequence length="1011" mass="103743">MVYLIAGGRSIRRGLGLAISSIGVLAAQPVRADCVESGSTTTCSSAGTNPWTTTIGTGRGDDGKTVIVQDGATVDTKDVTAISLGDGASVTVSGTVRTTADTGMGNYGSGINTIEANSNSTIVVTSTGKVVANGSNPFDEGVNVHGYGNKIINYGVIEGGPGGAVWFQDEQTGTKNILDNYGTLQRSSGKGYIIGTNAAAGIVFYNRAGAKVLGDLNFGDGDDDLYFEPNSLVTGVVDGGGGVNNLYLQGEAGSAGTLAGYVTNFPNLTKQGDGRWTVTGSLEGFTTVDVRQGTLALSGNNEDFSVVVVVDPDGTLEGRAQNLPAKTNAADNTNNIQNNGLVRFAQPDDGTYVGQIVGSGAVEKTGGGTLTLAPAAGLGNSYSGGTTIKEGMIAIAADNALGASSGGITFDGGGLRTTVDLTTSRAATLAAGGGTLAPVAGTTLVYEGVMTGPGALTKADTGRLVTTAANTYSGITRVEAGELQAGAPGTFSPASVYAISPGALVALMDNDQNVGGVVNAGEVQWGNGALGTRLVAGSYEGQGGLLAMKSRLDGDNSPTDLLHVTGDTAGSTYVRVTNVGGTGAETNQGIRLIDVDGASNGSFTLLGDYNAKTGRPAIVAGAYAYSLVQGSPAAPGDGDWYLRSTSLTADADTTETGTSTGSGGNGDSSSGKPLYQPGVPLYEVYGQALLTLNKMPTLQQRVGNRYWVTSTPAAEDDGDGQSDGTAATPLVEGQGAWARVEAGHSRIDPRSSTSDSEYTQDLWRFQGGLDTRLWEGTAGQLIGGVNVHYGTLTADIRSFNGDGKIDVKGYGFGGTLTWYGQDGVYVDGQGQLTRYDSDLHSDTLGRNMASGNDGFGYGLSLETGKRIRLNDSWTLTPQVQLPFSSVDFDSFSDSFGAKVERRQASSLNSRLGLAADYESAWKQPDGRTGKVHLYGISNLYYEMLDGVKVDVSGTNLANDNERLWGGVGLGGSVSWADGRYALYAEAGVDTSLANPGDSYGLNGTLGLRYKW</sequence>
<dbReference type="NCBIfam" id="TIGR02601">
    <property type="entry name" value="autotrns_rpt"/>
    <property type="match status" value="2"/>
</dbReference>
<evidence type="ECO:0000313" key="5">
    <source>
        <dbReference type="Proteomes" id="UP000197065"/>
    </source>
</evidence>
<dbReference type="InterPro" id="IPR013425">
    <property type="entry name" value="Autotrns_rpt"/>
</dbReference>
<dbReference type="SUPFAM" id="SSF51126">
    <property type="entry name" value="Pectin lyase-like"/>
    <property type="match status" value="1"/>
</dbReference>
<feature type="domain" description="Autotransporter" evidence="3">
    <location>
        <begin position="729"/>
        <end position="1011"/>
    </location>
</feature>
<gene>
    <name evidence="4" type="ORF">SAMN07250955_1179</name>
</gene>
<evidence type="ECO:0000313" key="4">
    <source>
        <dbReference type="EMBL" id="SNB77647.1"/>
    </source>
</evidence>
<evidence type="ECO:0000256" key="1">
    <source>
        <dbReference type="ARBA" id="ARBA00022729"/>
    </source>
</evidence>
<dbReference type="PANTHER" id="PTHR35037">
    <property type="entry name" value="C-TERMINAL REGION OF AIDA-LIKE PROTEIN"/>
    <property type="match status" value="1"/>
</dbReference>
<dbReference type="AlphaFoldDB" id="A0A212RY63"/>
<dbReference type="SUPFAM" id="SSF103515">
    <property type="entry name" value="Autotransporter"/>
    <property type="match status" value="1"/>
</dbReference>
<dbReference type="InterPro" id="IPR012332">
    <property type="entry name" value="Autotransporter_pectin_lyase_C"/>
</dbReference>
<dbReference type="Pfam" id="PF03797">
    <property type="entry name" value="Autotransporter"/>
    <property type="match status" value="1"/>
</dbReference>
<dbReference type="InterPro" id="IPR036709">
    <property type="entry name" value="Autotransporte_beta_dom_sf"/>
</dbReference>
<protein>
    <submittedName>
        <fullName evidence="4">Outer membrane autotransporter barrel domain-containing protein</fullName>
    </submittedName>
</protein>
<dbReference type="InterPro" id="IPR006315">
    <property type="entry name" value="OM_autotransptr_brl_dom"/>
</dbReference>
<dbReference type="NCBIfam" id="TIGR01414">
    <property type="entry name" value="autotrans_barl"/>
    <property type="match status" value="1"/>
</dbReference>